<dbReference type="EMBL" id="CAJOBB010001059">
    <property type="protein sequence ID" value="CAF3801652.1"/>
    <property type="molecule type" value="Genomic_DNA"/>
</dbReference>
<protein>
    <submittedName>
        <fullName evidence="1">Uncharacterized protein</fullName>
    </submittedName>
</protein>
<dbReference type="Proteomes" id="UP000663860">
    <property type="component" value="Unassembled WGS sequence"/>
</dbReference>
<gene>
    <name evidence="1" type="ORF">IZO911_LOCUS43581</name>
    <name evidence="2" type="ORF">KXQ929_LOCUS17078</name>
</gene>
<reference evidence="1" key="1">
    <citation type="submission" date="2021-02" db="EMBL/GenBank/DDBJ databases">
        <authorList>
            <person name="Nowell W R."/>
        </authorList>
    </citation>
    <scope>NUCLEOTIDE SEQUENCE</scope>
</reference>
<name>A0A815RAR5_9BILA</name>
<comment type="caution">
    <text evidence="1">The sequence shown here is derived from an EMBL/GenBank/DDBJ whole genome shotgun (WGS) entry which is preliminary data.</text>
</comment>
<proteinExistence type="predicted"/>
<dbReference type="Proteomes" id="UP000663868">
    <property type="component" value="Unassembled WGS sequence"/>
</dbReference>
<sequence length="209" mass="25641">MPFAVKDVLQHKRNERQIREIHEREYLKYISTLRQQSFPSNLFHLSSEYIKEIERSQLRYLFNKNIQYERIQQENNLLTQRLFKTNKQTMVDNKNNKYQQNLDIFKSKYTQQRSNEYQRIQNENHLLSQRINNVRGQVVNKQQCDQDWQRQIKDMKKSCDYPEHIDQFVSNNNTNQYRKTCKWNQRYHNIQRSSKITAHPIALLLELSD</sequence>
<evidence type="ECO:0000313" key="1">
    <source>
        <dbReference type="EMBL" id="CAF1473325.1"/>
    </source>
</evidence>
<dbReference type="EMBL" id="CAJNOE010002215">
    <property type="protein sequence ID" value="CAF1473325.1"/>
    <property type="molecule type" value="Genomic_DNA"/>
</dbReference>
<evidence type="ECO:0000313" key="2">
    <source>
        <dbReference type="EMBL" id="CAF3801652.1"/>
    </source>
</evidence>
<dbReference type="AlphaFoldDB" id="A0A815RAR5"/>
<accession>A0A815RAR5</accession>
<evidence type="ECO:0000313" key="3">
    <source>
        <dbReference type="Proteomes" id="UP000663860"/>
    </source>
</evidence>
<organism evidence="1 3">
    <name type="scientific">Adineta steineri</name>
    <dbReference type="NCBI Taxonomy" id="433720"/>
    <lineage>
        <taxon>Eukaryota</taxon>
        <taxon>Metazoa</taxon>
        <taxon>Spiralia</taxon>
        <taxon>Gnathifera</taxon>
        <taxon>Rotifera</taxon>
        <taxon>Eurotatoria</taxon>
        <taxon>Bdelloidea</taxon>
        <taxon>Adinetida</taxon>
        <taxon>Adinetidae</taxon>
        <taxon>Adineta</taxon>
    </lineage>
</organism>